<evidence type="ECO:0000256" key="1">
    <source>
        <dbReference type="SAM" id="MobiDB-lite"/>
    </source>
</evidence>
<dbReference type="Proteomes" id="UP000541154">
    <property type="component" value="Unassembled WGS sequence"/>
</dbReference>
<dbReference type="Proteomes" id="UP000326877">
    <property type="component" value="Unassembled WGS sequence"/>
</dbReference>
<feature type="compositionally biased region" description="Basic and acidic residues" evidence="1">
    <location>
        <begin position="153"/>
        <end position="162"/>
    </location>
</feature>
<keyword evidence="4" id="KW-1185">Reference proteome</keyword>
<organism evidence="2">
    <name type="scientific">Petromyces alliaceus</name>
    <name type="common">Aspergillus alliaceus</name>
    <dbReference type="NCBI Taxonomy" id="209559"/>
    <lineage>
        <taxon>Eukaryota</taxon>
        <taxon>Fungi</taxon>
        <taxon>Dikarya</taxon>
        <taxon>Ascomycota</taxon>
        <taxon>Pezizomycotina</taxon>
        <taxon>Eurotiomycetes</taxon>
        <taxon>Eurotiomycetidae</taxon>
        <taxon>Eurotiales</taxon>
        <taxon>Aspergillaceae</taxon>
        <taxon>Aspergillus</taxon>
        <taxon>Aspergillus subgen. Circumdati</taxon>
    </lineage>
</organism>
<sequence length="162" mass="18085">MQTFKQLTSITTRLGQPVKTFQPRAQLPLIQSVEQNRRTFHFSPTSRTTHQQKEEEDKFHDRTILDPQRNEVSKTGTDNEVAGHPAAYDPSKTSPESEIQATEEESQQQGKVSNPLNVSPANKEVSGTRPAQEGLPDRNAEKPGSTGRGAARKNKEVNKPRK</sequence>
<protein>
    <submittedName>
        <fullName evidence="2">Uncharacterized protein</fullName>
    </submittedName>
</protein>
<dbReference type="EMBL" id="SPNV01000006">
    <property type="protein sequence ID" value="KAF5866619.1"/>
    <property type="molecule type" value="Genomic_DNA"/>
</dbReference>
<dbReference type="PANTHER" id="PTHR42090:SF1">
    <property type="match status" value="1"/>
</dbReference>
<reference evidence="2" key="2">
    <citation type="submission" date="2019-04" db="EMBL/GenBank/DDBJ databases">
        <title>Friends and foes A comparative genomics studyof 23 Aspergillus species from section Flavi.</title>
        <authorList>
            <consortium name="DOE Joint Genome Institute"/>
            <person name="Kjaerbolling I."/>
            <person name="Vesth T."/>
            <person name="Frisvad J.C."/>
            <person name="Nybo J.L."/>
            <person name="Theobald S."/>
            <person name="Kildgaard S."/>
            <person name="Isbrandt T."/>
            <person name="Kuo A."/>
            <person name="Sato A."/>
            <person name="Lyhne E.K."/>
            <person name="Kogle M.E."/>
            <person name="Wiebenga A."/>
            <person name="Kun R.S."/>
            <person name="Lubbers R.J."/>
            <person name="Makela M.R."/>
            <person name="Barry K."/>
            <person name="Chovatia M."/>
            <person name="Clum A."/>
            <person name="Daum C."/>
            <person name="Haridas S."/>
            <person name="He G."/>
            <person name="LaButti K."/>
            <person name="Lipzen A."/>
            <person name="Mondo S."/>
            <person name="Riley R."/>
            <person name="Salamov A."/>
            <person name="Simmons B.A."/>
            <person name="Magnuson J.K."/>
            <person name="Henrissat B."/>
            <person name="Mortensen U.H."/>
            <person name="Larsen T.O."/>
            <person name="Devries R.P."/>
            <person name="Grigoriev I.V."/>
            <person name="Machida M."/>
            <person name="Baker S.E."/>
            <person name="Andersen M.R."/>
        </authorList>
    </citation>
    <scope>NUCLEOTIDE SEQUENCE [LARGE SCALE GENOMIC DNA]</scope>
    <source>
        <strain evidence="2">IBT 14317</strain>
    </source>
</reference>
<dbReference type="EMBL" id="ML735268">
    <property type="protein sequence ID" value="KAE8389266.1"/>
    <property type="molecule type" value="Genomic_DNA"/>
</dbReference>
<gene>
    <name evidence="2" type="ORF">BDV23DRAFT_100342</name>
    <name evidence="3" type="ORF">ETB97_010712</name>
</gene>
<reference evidence="3 4" key="1">
    <citation type="submission" date="2019-04" db="EMBL/GenBank/DDBJ databases">
        <title>Aspergillus burnettii sp. nov., novel species from soil in southeast Queensland.</title>
        <authorList>
            <person name="Gilchrist C.L.M."/>
            <person name="Pitt J.I."/>
            <person name="Lange L."/>
            <person name="Lacey H.J."/>
            <person name="Vuong D."/>
            <person name="Midgley D.J."/>
            <person name="Greenfield P."/>
            <person name="Bradbury M."/>
            <person name="Lacey E."/>
            <person name="Busk P.K."/>
            <person name="Pilgaard B."/>
            <person name="Chooi Y.H."/>
            <person name="Piggott A.M."/>
        </authorList>
    </citation>
    <scope>NUCLEOTIDE SEQUENCE [LARGE SCALE GENOMIC DNA]</scope>
    <source>
        <strain evidence="3 4">FRR 5400</strain>
    </source>
</reference>
<evidence type="ECO:0000313" key="2">
    <source>
        <dbReference type="EMBL" id="KAE8389266.1"/>
    </source>
</evidence>
<dbReference type="PANTHER" id="PTHR42090">
    <property type="match status" value="1"/>
</dbReference>
<feature type="compositionally biased region" description="Polar residues" evidence="1">
    <location>
        <begin position="91"/>
        <end position="100"/>
    </location>
</feature>
<accession>A0A5N7C593</accession>
<feature type="region of interest" description="Disordered" evidence="1">
    <location>
        <begin position="35"/>
        <end position="162"/>
    </location>
</feature>
<dbReference type="AlphaFoldDB" id="A0A5N7C593"/>
<evidence type="ECO:0000313" key="4">
    <source>
        <dbReference type="Proteomes" id="UP000541154"/>
    </source>
</evidence>
<feature type="compositionally biased region" description="Basic and acidic residues" evidence="1">
    <location>
        <begin position="51"/>
        <end position="72"/>
    </location>
</feature>
<name>A0A5N7C593_PETAA</name>
<accession>A0A8H6AEY1</accession>
<dbReference type="OrthoDB" id="4220319at2759"/>
<feature type="compositionally biased region" description="Polar residues" evidence="1">
    <location>
        <begin position="107"/>
        <end position="120"/>
    </location>
</feature>
<evidence type="ECO:0000313" key="3">
    <source>
        <dbReference type="EMBL" id="KAF5866619.1"/>
    </source>
</evidence>
<proteinExistence type="predicted"/>